<reference evidence="2" key="1">
    <citation type="journal article" date="2015" name="Nat. Genet.">
        <title>The genome and transcriptome of the zoonotic hookworm Ancylostoma ceylanicum identify infection-specific gene families.</title>
        <authorList>
            <person name="Schwarz E.M."/>
            <person name="Hu Y."/>
            <person name="Antoshechkin I."/>
            <person name="Miller M.M."/>
            <person name="Sternberg P.W."/>
            <person name="Aroian R.V."/>
        </authorList>
    </citation>
    <scope>NUCLEOTIDE SEQUENCE</scope>
    <source>
        <strain evidence="2">HY135</strain>
    </source>
</reference>
<dbReference type="AlphaFoldDB" id="A0A016UDK2"/>
<dbReference type="Proteomes" id="UP000024635">
    <property type="component" value="Unassembled WGS sequence"/>
</dbReference>
<name>A0A016UDK2_9BILA</name>
<proteinExistence type="predicted"/>
<organism evidence="1 2">
    <name type="scientific">Ancylostoma ceylanicum</name>
    <dbReference type="NCBI Taxonomy" id="53326"/>
    <lineage>
        <taxon>Eukaryota</taxon>
        <taxon>Metazoa</taxon>
        <taxon>Ecdysozoa</taxon>
        <taxon>Nematoda</taxon>
        <taxon>Chromadorea</taxon>
        <taxon>Rhabditida</taxon>
        <taxon>Rhabditina</taxon>
        <taxon>Rhabditomorpha</taxon>
        <taxon>Strongyloidea</taxon>
        <taxon>Ancylostomatidae</taxon>
        <taxon>Ancylostomatinae</taxon>
        <taxon>Ancylostoma</taxon>
    </lineage>
</organism>
<protein>
    <submittedName>
        <fullName evidence="1">Uncharacterized protein</fullName>
    </submittedName>
</protein>
<dbReference type="EMBL" id="JARK01001381">
    <property type="protein sequence ID" value="EYC12932.1"/>
    <property type="molecule type" value="Genomic_DNA"/>
</dbReference>
<gene>
    <name evidence="1" type="primary">Acey_s0045.g1165</name>
    <name evidence="1" type="ORF">Y032_0045g1165</name>
</gene>
<comment type="caution">
    <text evidence="1">The sequence shown here is derived from an EMBL/GenBank/DDBJ whole genome shotgun (WGS) entry which is preliminary data.</text>
</comment>
<sequence length="114" mass="12673">MMLMYTVVHETLTEQIVLAVIGYLKDYGLFGHSTFGVVTWISPSYVLLSRGCKHSSSADNASYRVWIGPKIQKCWKSRTGEIQTPVILPNSPDKSVVRPLHHCCHVCSYDSGSG</sequence>
<accession>A0A016UDK2</accession>
<evidence type="ECO:0000313" key="2">
    <source>
        <dbReference type="Proteomes" id="UP000024635"/>
    </source>
</evidence>
<keyword evidence="2" id="KW-1185">Reference proteome</keyword>
<evidence type="ECO:0000313" key="1">
    <source>
        <dbReference type="EMBL" id="EYC12932.1"/>
    </source>
</evidence>